<reference evidence="2" key="1">
    <citation type="submission" date="2023-03" db="EMBL/GenBank/DDBJ databases">
        <title>Actinoallomurus iriomotensis NBRC 103681.</title>
        <authorList>
            <person name="Ichikawa N."/>
            <person name="Sato H."/>
            <person name="Tonouchi N."/>
        </authorList>
    </citation>
    <scope>NUCLEOTIDE SEQUENCE</scope>
    <source>
        <strain evidence="2">NBRC 103681</strain>
    </source>
</reference>
<keyword evidence="1" id="KW-0812">Transmembrane</keyword>
<gene>
    <name evidence="2" type="primary">ymcC</name>
    <name evidence="2" type="ORF">Airi01_052800</name>
</gene>
<dbReference type="RefSeq" id="WP_285625929.1">
    <property type="nucleotide sequence ID" value="NZ_BSTJ01000006.1"/>
</dbReference>
<name>A0A9W6RJT1_9ACTN</name>
<keyword evidence="1" id="KW-1133">Transmembrane helix</keyword>
<feature type="transmembrane region" description="Helical" evidence="1">
    <location>
        <begin position="121"/>
        <end position="139"/>
    </location>
</feature>
<organism evidence="2 3">
    <name type="scientific">Actinoallomurus iriomotensis</name>
    <dbReference type="NCBI Taxonomy" id="478107"/>
    <lineage>
        <taxon>Bacteria</taxon>
        <taxon>Bacillati</taxon>
        <taxon>Actinomycetota</taxon>
        <taxon>Actinomycetes</taxon>
        <taxon>Streptosporangiales</taxon>
        <taxon>Thermomonosporaceae</taxon>
        <taxon>Actinoallomurus</taxon>
    </lineage>
</organism>
<feature type="transmembrane region" description="Helical" evidence="1">
    <location>
        <begin position="33"/>
        <end position="52"/>
    </location>
</feature>
<protein>
    <submittedName>
        <fullName evidence="2">Membrane protein YmcC</fullName>
    </submittedName>
</protein>
<feature type="transmembrane region" description="Helical" evidence="1">
    <location>
        <begin position="151"/>
        <end position="170"/>
    </location>
</feature>
<evidence type="ECO:0000313" key="2">
    <source>
        <dbReference type="EMBL" id="GLY77013.1"/>
    </source>
</evidence>
<dbReference type="AlphaFoldDB" id="A0A9W6RJT1"/>
<comment type="caution">
    <text evidence="2">The sequence shown here is derived from an EMBL/GenBank/DDBJ whole genome shotgun (WGS) entry which is preliminary data.</text>
</comment>
<proteinExistence type="predicted"/>
<evidence type="ECO:0000313" key="3">
    <source>
        <dbReference type="Proteomes" id="UP001165135"/>
    </source>
</evidence>
<sequence length="178" mass="19341">MIFLIVGCEIGFWALLVTGLAVRYLLRARRLSNVLLVSVPMVDVVLLAASVVDLRSGAPASPAHGLAAIYIGVSVAFGHQMIGWADQRFAHRFAGGPTPVKAPKTGSAHAAYERGQWLRHLLAYIVAAAVLGIFTLLVGDAHRTLRLWSVMAPWALILAIDFVISFSYTITPRRRRGI</sequence>
<dbReference type="EMBL" id="BSTJ01000006">
    <property type="protein sequence ID" value="GLY77013.1"/>
    <property type="molecule type" value="Genomic_DNA"/>
</dbReference>
<dbReference type="Proteomes" id="UP001165135">
    <property type="component" value="Unassembled WGS sequence"/>
</dbReference>
<feature type="transmembrane region" description="Helical" evidence="1">
    <location>
        <begin position="64"/>
        <end position="82"/>
    </location>
</feature>
<feature type="transmembrane region" description="Helical" evidence="1">
    <location>
        <begin position="6"/>
        <end position="26"/>
    </location>
</feature>
<keyword evidence="1" id="KW-0472">Membrane</keyword>
<accession>A0A9W6RJT1</accession>
<evidence type="ECO:0000256" key="1">
    <source>
        <dbReference type="SAM" id="Phobius"/>
    </source>
</evidence>